<protein>
    <recommendedName>
        <fullName evidence="5">Roc domain-containing protein</fullName>
    </recommendedName>
</protein>
<dbReference type="InterPro" id="IPR003591">
    <property type="entry name" value="Leu-rich_rpt_typical-subtyp"/>
</dbReference>
<name>A0A9D3N3N3_9TELE</name>
<gene>
    <name evidence="6" type="ORF">KOW79_021295</name>
</gene>
<dbReference type="Pfam" id="PF08477">
    <property type="entry name" value="Roc"/>
    <property type="match status" value="1"/>
</dbReference>
<dbReference type="OrthoDB" id="40118at2759"/>
<dbReference type="PANTHER" id="PTHR48051">
    <property type="match status" value="1"/>
</dbReference>
<dbReference type="AlphaFoldDB" id="A0A9D3N3N3"/>
<evidence type="ECO:0000313" key="7">
    <source>
        <dbReference type="Proteomes" id="UP000824219"/>
    </source>
</evidence>
<dbReference type="InterPro" id="IPR036388">
    <property type="entry name" value="WH-like_DNA-bd_sf"/>
</dbReference>
<dbReference type="Gene3D" id="3.40.50.300">
    <property type="entry name" value="P-loop containing nucleotide triphosphate hydrolases"/>
    <property type="match status" value="1"/>
</dbReference>
<evidence type="ECO:0000256" key="4">
    <source>
        <dbReference type="SAM" id="Coils"/>
    </source>
</evidence>
<sequence length="820" mass="95111">MSDIKDCSNTKLEVNFSGKRLKSLPQDLLQKGQDVDKADLQKNRLKEVTGIACLSNLTELNLCRNELIQVPTEISKLQQLVRLYLNQNKIKSIPENIFPFLKKLEFLKISTNKLSHLPSDINKCENLNFLNLSNNCLLDVQPLVGLDRLRELYMENNRLTELPQALFQCLEKFKVKNNPLRKPPEAICLGGLKDIKRYFKMLEASSFTSRTIKTMFLGCSMAGKSTVCRSLAHGQPVMVAEDDRTEGIEIQKFLNANGVRFLFWDFAGQEEYYFTHHVFITAQAFVILAVDLSKYTPESFREKVGFWINNIQLKVPNAVVLLLGTHVDCCSDEKEVQDQKRDIEERVKQMLLEQKDSLEQQRKNLEVLEDPSLYSDQINAIEQLEECKLQVLDLIAIDCTKPEDIKRLLDSINRVILNTEIFPFMEQTLPQCYMDVEDAIEKDLESGNIPQHGIVTHEDILTHLNSQNELDYVLQYLHRSGIIIWYKDVTELSNIVFVNPSFLISLFKAVVRHNLVSVLREIPRRDLTRENSLEKHREKWINDFQNRATLSNVAIRLLVRAELKRSGVDDEELIEEIVGTKKKAGKLIKLLEHFDVCLPAKQSGQLNPTAPEFCPNKKWEPSSPQVYESNGTCLFPSFLKSDKDVIEMWGQDNLEDITVQVYFLPEIPHGFFHRLVIRICSIYSINWIGKHQCLFTCGNRRLLIREWRADTGDQFIEIRGKNSDMNTSADIQNAWDMIKVMMKRLYELTQQWRGLCQYVHSPCKHMDCRAYFEWSDWQEWIYPNTCEKFNMAPEDKITCSKGHTRRTELLFPVSGARLKI</sequence>
<dbReference type="InterPro" id="IPR020859">
    <property type="entry name" value="ROC"/>
</dbReference>
<dbReference type="Pfam" id="PF00560">
    <property type="entry name" value="LRR_1"/>
    <property type="match status" value="1"/>
</dbReference>
<evidence type="ECO:0000256" key="3">
    <source>
        <dbReference type="ARBA" id="ARBA00022741"/>
    </source>
</evidence>
<dbReference type="PANTHER" id="PTHR48051:SF55">
    <property type="entry name" value="MALIGNANT FIBROUS HISTIOCYTOMA-AMPLIFIED SEQUENCE 1 HOMOLOG"/>
    <property type="match status" value="1"/>
</dbReference>
<dbReference type="Gene3D" id="3.80.10.10">
    <property type="entry name" value="Ribonuclease Inhibitor"/>
    <property type="match status" value="1"/>
</dbReference>
<keyword evidence="4" id="KW-0175">Coiled coil</keyword>
<keyword evidence="7" id="KW-1185">Reference proteome</keyword>
<feature type="coiled-coil region" evidence="4">
    <location>
        <begin position="333"/>
        <end position="368"/>
    </location>
</feature>
<dbReference type="InterPro" id="IPR032675">
    <property type="entry name" value="LRR_dom_sf"/>
</dbReference>
<dbReference type="EMBL" id="JAHKSW010000027">
    <property type="protein sequence ID" value="KAG7315207.1"/>
    <property type="molecule type" value="Genomic_DNA"/>
</dbReference>
<dbReference type="SUPFAM" id="SSF52540">
    <property type="entry name" value="P-loop containing nucleoside triphosphate hydrolases"/>
    <property type="match status" value="1"/>
</dbReference>
<dbReference type="Pfam" id="PF13855">
    <property type="entry name" value="LRR_8"/>
    <property type="match status" value="1"/>
</dbReference>
<dbReference type="GO" id="GO:0005737">
    <property type="term" value="C:cytoplasm"/>
    <property type="evidence" value="ECO:0007669"/>
    <property type="project" value="TreeGrafter"/>
</dbReference>
<reference evidence="6 7" key="1">
    <citation type="submission" date="2021-06" db="EMBL/GenBank/DDBJ databases">
        <title>Chromosome-level genome assembly of the red-tail catfish (Hemibagrus wyckioides).</title>
        <authorList>
            <person name="Shao F."/>
        </authorList>
    </citation>
    <scope>NUCLEOTIDE SEQUENCE [LARGE SCALE GENOMIC DNA]</scope>
    <source>
        <strain evidence="6">EC202008001</strain>
        <tissue evidence="6">Blood</tissue>
    </source>
</reference>
<accession>A0A9D3N3N3</accession>
<keyword evidence="3" id="KW-0547">Nucleotide-binding</keyword>
<dbReference type="InterPro" id="IPR050216">
    <property type="entry name" value="LRR_domain-containing"/>
</dbReference>
<proteinExistence type="predicted"/>
<keyword evidence="1" id="KW-0433">Leucine-rich repeat</keyword>
<dbReference type="PROSITE" id="PS51450">
    <property type="entry name" value="LRR"/>
    <property type="match status" value="3"/>
</dbReference>
<evidence type="ECO:0000313" key="6">
    <source>
        <dbReference type="EMBL" id="KAG7315207.1"/>
    </source>
</evidence>
<organism evidence="6 7">
    <name type="scientific">Hemibagrus wyckioides</name>
    <dbReference type="NCBI Taxonomy" id="337641"/>
    <lineage>
        <taxon>Eukaryota</taxon>
        <taxon>Metazoa</taxon>
        <taxon>Chordata</taxon>
        <taxon>Craniata</taxon>
        <taxon>Vertebrata</taxon>
        <taxon>Euteleostomi</taxon>
        <taxon>Actinopterygii</taxon>
        <taxon>Neopterygii</taxon>
        <taxon>Teleostei</taxon>
        <taxon>Ostariophysi</taxon>
        <taxon>Siluriformes</taxon>
        <taxon>Bagridae</taxon>
        <taxon>Hemibagrus</taxon>
    </lineage>
</organism>
<dbReference type="SUPFAM" id="SSF52058">
    <property type="entry name" value="L domain-like"/>
    <property type="match status" value="1"/>
</dbReference>
<evidence type="ECO:0000256" key="1">
    <source>
        <dbReference type="ARBA" id="ARBA00022614"/>
    </source>
</evidence>
<dbReference type="SMART" id="SM00369">
    <property type="entry name" value="LRR_TYP"/>
    <property type="match status" value="4"/>
</dbReference>
<dbReference type="InterPro" id="IPR001611">
    <property type="entry name" value="Leu-rich_rpt"/>
</dbReference>
<evidence type="ECO:0000259" key="5">
    <source>
        <dbReference type="PROSITE" id="PS51424"/>
    </source>
</evidence>
<feature type="domain" description="Roc" evidence="5">
    <location>
        <begin position="205"/>
        <end position="419"/>
    </location>
</feature>
<comment type="caution">
    <text evidence="6">The sequence shown here is derived from an EMBL/GenBank/DDBJ whole genome shotgun (WGS) entry which is preliminary data.</text>
</comment>
<dbReference type="Gene3D" id="1.10.10.10">
    <property type="entry name" value="Winged helix-like DNA-binding domain superfamily/Winged helix DNA-binding domain"/>
    <property type="match status" value="1"/>
</dbReference>
<dbReference type="PROSITE" id="PS51424">
    <property type="entry name" value="ROC"/>
    <property type="match status" value="1"/>
</dbReference>
<keyword evidence="2" id="KW-0677">Repeat</keyword>
<dbReference type="GO" id="GO:0000166">
    <property type="term" value="F:nucleotide binding"/>
    <property type="evidence" value="ECO:0007669"/>
    <property type="project" value="UniProtKB-KW"/>
</dbReference>
<dbReference type="GO" id="GO:0009966">
    <property type="term" value="P:regulation of signal transduction"/>
    <property type="evidence" value="ECO:0007669"/>
    <property type="project" value="UniProtKB-ARBA"/>
</dbReference>
<evidence type="ECO:0000256" key="2">
    <source>
        <dbReference type="ARBA" id="ARBA00022737"/>
    </source>
</evidence>
<dbReference type="Proteomes" id="UP000824219">
    <property type="component" value="Linkage Group LG27"/>
</dbReference>
<dbReference type="SMART" id="SM00364">
    <property type="entry name" value="LRR_BAC"/>
    <property type="match status" value="4"/>
</dbReference>
<dbReference type="InterPro" id="IPR027417">
    <property type="entry name" value="P-loop_NTPase"/>
</dbReference>